<reference evidence="6" key="2">
    <citation type="submission" date="2023-05" db="EMBL/GenBank/DDBJ databases">
        <authorList>
            <consortium name="Lawrence Berkeley National Laboratory"/>
            <person name="Steindorff A."/>
            <person name="Hensen N."/>
            <person name="Bonometti L."/>
            <person name="Westerberg I."/>
            <person name="Brannstrom I.O."/>
            <person name="Guillou S."/>
            <person name="Cros-Aarteil S."/>
            <person name="Calhoun S."/>
            <person name="Haridas S."/>
            <person name="Kuo A."/>
            <person name="Mondo S."/>
            <person name="Pangilinan J."/>
            <person name="Riley R."/>
            <person name="Labutti K."/>
            <person name="Andreopoulos B."/>
            <person name="Lipzen A."/>
            <person name="Chen C."/>
            <person name="Yanf M."/>
            <person name="Daum C."/>
            <person name="Ng V."/>
            <person name="Clum A."/>
            <person name="Ohm R."/>
            <person name="Martin F."/>
            <person name="Silar P."/>
            <person name="Natvig D."/>
            <person name="Lalanne C."/>
            <person name="Gautier V."/>
            <person name="Ament-Velasquez S.L."/>
            <person name="Kruys A."/>
            <person name="Hutchinson M.I."/>
            <person name="Powell A.J."/>
            <person name="Barry K."/>
            <person name="Miller A.N."/>
            <person name="Grigoriev I.V."/>
            <person name="Debuchy R."/>
            <person name="Gladieux P."/>
            <person name="Thoren M.H."/>
            <person name="Johannesson H."/>
        </authorList>
    </citation>
    <scope>NUCLEOTIDE SEQUENCE</scope>
    <source>
        <strain evidence="6">PSN243</strain>
    </source>
</reference>
<evidence type="ECO:0000256" key="3">
    <source>
        <dbReference type="ARBA" id="ARBA00022691"/>
    </source>
</evidence>
<dbReference type="AlphaFoldDB" id="A0AAV9GR57"/>
<dbReference type="Pfam" id="PF08100">
    <property type="entry name" value="Dimerisation"/>
    <property type="match status" value="1"/>
</dbReference>
<keyword evidence="7" id="KW-1185">Reference proteome</keyword>
<dbReference type="Pfam" id="PF00891">
    <property type="entry name" value="Methyltransf_2"/>
    <property type="match status" value="1"/>
</dbReference>
<dbReference type="PANTHER" id="PTHR43712">
    <property type="entry name" value="PUTATIVE (AFU_ORTHOLOGUE AFUA_4G14580)-RELATED"/>
    <property type="match status" value="1"/>
</dbReference>
<dbReference type="PANTHER" id="PTHR43712:SF5">
    <property type="entry name" value="O-METHYLTRANSFERASE ASQN-RELATED"/>
    <property type="match status" value="1"/>
</dbReference>
<reference evidence="6" key="1">
    <citation type="journal article" date="2023" name="Mol. Phylogenet. Evol.">
        <title>Genome-scale phylogeny and comparative genomics of the fungal order Sordariales.</title>
        <authorList>
            <person name="Hensen N."/>
            <person name="Bonometti L."/>
            <person name="Westerberg I."/>
            <person name="Brannstrom I.O."/>
            <person name="Guillou S."/>
            <person name="Cros-Aarteil S."/>
            <person name="Calhoun S."/>
            <person name="Haridas S."/>
            <person name="Kuo A."/>
            <person name="Mondo S."/>
            <person name="Pangilinan J."/>
            <person name="Riley R."/>
            <person name="LaButti K."/>
            <person name="Andreopoulos B."/>
            <person name="Lipzen A."/>
            <person name="Chen C."/>
            <person name="Yan M."/>
            <person name="Daum C."/>
            <person name="Ng V."/>
            <person name="Clum A."/>
            <person name="Steindorff A."/>
            <person name="Ohm R.A."/>
            <person name="Martin F."/>
            <person name="Silar P."/>
            <person name="Natvig D.O."/>
            <person name="Lalanne C."/>
            <person name="Gautier V."/>
            <person name="Ament-Velasquez S.L."/>
            <person name="Kruys A."/>
            <person name="Hutchinson M.I."/>
            <person name="Powell A.J."/>
            <person name="Barry K."/>
            <person name="Miller A.N."/>
            <person name="Grigoriev I.V."/>
            <person name="Debuchy R."/>
            <person name="Gladieux P."/>
            <person name="Hiltunen Thoren M."/>
            <person name="Johannesson H."/>
        </authorList>
    </citation>
    <scope>NUCLEOTIDE SEQUENCE</scope>
    <source>
        <strain evidence="6">PSN243</strain>
    </source>
</reference>
<dbReference type="Gene3D" id="1.10.10.10">
    <property type="entry name" value="Winged helix-like DNA-binding domain superfamily/Winged helix DNA-binding domain"/>
    <property type="match status" value="1"/>
</dbReference>
<evidence type="ECO:0000313" key="7">
    <source>
        <dbReference type="Proteomes" id="UP001321760"/>
    </source>
</evidence>
<dbReference type="SUPFAM" id="SSF53335">
    <property type="entry name" value="S-adenosyl-L-methionine-dependent methyltransferases"/>
    <property type="match status" value="1"/>
</dbReference>
<dbReference type="Proteomes" id="UP001321760">
    <property type="component" value="Unassembled WGS sequence"/>
</dbReference>
<comment type="caution">
    <text evidence="6">The sequence shown here is derived from an EMBL/GenBank/DDBJ whole genome shotgun (WGS) entry which is preliminary data.</text>
</comment>
<keyword evidence="1 6" id="KW-0489">Methyltransferase</keyword>
<dbReference type="GO" id="GO:0008171">
    <property type="term" value="F:O-methyltransferase activity"/>
    <property type="evidence" value="ECO:0007669"/>
    <property type="project" value="InterPro"/>
</dbReference>
<dbReference type="SUPFAM" id="SSF46785">
    <property type="entry name" value="Winged helix' DNA-binding domain"/>
    <property type="match status" value="1"/>
</dbReference>
<accession>A0AAV9GR57</accession>
<dbReference type="Gene3D" id="3.40.50.150">
    <property type="entry name" value="Vaccinia Virus protein VP39"/>
    <property type="match status" value="1"/>
</dbReference>
<name>A0AAV9GR57_9PEZI</name>
<evidence type="ECO:0000259" key="5">
    <source>
        <dbReference type="Pfam" id="PF08100"/>
    </source>
</evidence>
<dbReference type="InterPro" id="IPR016461">
    <property type="entry name" value="COMT-like"/>
</dbReference>
<feature type="domain" description="O-methyltransferase C-terminal" evidence="4">
    <location>
        <begin position="239"/>
        <end position="409"/>
    </location>
</feature>
<proteinExistence type="predicted"/>
<dbReference type="InterPro" id="IPR012967">
    <property type="entry name" value="COMT_dimerisation"/>
</dbReference>
<evidence type="ECO:0000256" key="2">
    <source>
        <dbReference type="ARBA" id="ARBA00022679"/>
    </source>
</evidence>
<dbReference type="GO" id="GO:0032259">
    <property type="term" value="P:methylation"/>
    <property type="evidence" value="ECO:0007669"/>
    <property type="project" value="UniProtKB-KW"/>
</dbReference>
<evidence type="ECO:0000259" key="4">
    <source>
        <dbReference type="Pfam" id="PF00891"/>
    </source>
</evidence>
<keyword evidence="3" id="KW-0949">S-adenosyl-L-methionine</keyword>
<gene>
    <name evidence="6" type="ORF">QBC34DRAFT_437259</name>
</gene>
<organism evidence="6 7">
    <name type="scientific">Podospora aff. communis PSN243</name>
    <dbReference type="NCBI Taxonomy" id="3040156"/>
    <lineage>
        <taxon>Eukaryota</taxon>
        <taxon>Fungi</taxon>
        <taxon>Dikarya</taxon>
        <taxon>Ascomycota</taxon>
        <taxon>Pezizomycotina</taxon>
        <taxon>Sordariomycetes</taxon>
        <taxon>Sordariomycetidae</taxon>
        <taxon>Sordariales</taxon>
        <taxon>Podosporaceae</taxon>
        <taxon>Podospora</taxon>
    </lineage>
</organism>
<dbReference type="InterPro" id="IPR001077">
    <property type="entry name" value="COMT_C"/>
</dbReference>
<evidence type="ECO:0000256" key="1">
    <source>
        <dbReference type="ARBA" id="ARBA00022603"/>
    </source>
</evidence>
<dbReference type="InterPro" id="IPR036390">
    <property type="entry name" value="WH_DNA-bd_sf"/>
</dbReference>
<dbReference type="InterPro" id="IPR029063">
    <property type="entry name" value="SAM-dependent_MTases_sf"/>
</dbReference>
<dbReference type="EMBL" id="MU865932">
    <property type="protein sequence ID" value="KAK4450417.1"/>
    <property type="molecule type" value="Genomic_DNA"/>
</dbReference>
<evidence type="ECO:0000313" key="6">
    <source>
        <dbReference type="EMBL" id="KAK4450417.1"/>
    </source>
</evidence>
<dbReference type="InterPro" id="IPR036388">
    <property type="entry name" value="WH-like_DNA-bd_sf"/>
</dbReference>
<sequence length="434" mass="48299">MEFPPTPTLVELATEILREATALQAELDKHSLPHPAFSPSGRRNYHDILFNPPALAARAKLLDASLTLHRLALGPADTLRTITNVDRTAVNVLRTLHELAIPTAVPLASSISIPDLAAKVSAHPVPLRRLLRFAYTMHLFQEPPNQPDHVAHTPLSAEIPAYGPYLWLQLGQLTQLESASHHFAWAVRNWPACPLSKADPKGRDMWTILHEDDPEERGMARFADAMKAAMVGMHGESNRHFVVSFDWAALGEGVVVDVGGGNGHNIVPVAQEFPGLRFVVQELEKNRGPFGELMRRVGLGEERVKFERHDFFGEQPGAVGFEGEVRAYVLSRVLHDWSDEKCVEIVRRLVPGMKRGARLFVVERVLPSRPREIPGYQEAQLRAMDLLMYASVPGGCERSMDDWETLFREVDPGLEIRSVKALPGSEMSAIEVSF</sequence>
<feature type="domain" description="O-methyltransferase dimerisation" evidence="5">
    <location>
        <begin position="91"/>
        <end position="156"/>
    </location>
</feature>
<dbReference type="PROSITE" id="PS51683">
    <property type="entry name" value="SAM_OMT_II"/>
    <property type="match status" value="1"/>
</dbReference>
<protein>
    <submittedName>
        <fullName evidence="6">S-adenosyl-L-methionine-dependent methyltransferase</fullName>
    </submittedName>
</protein>
<keyword evidence="2" id="KW-0808">Transferase</keyword>